<dbReference type="EMBL" id="JSVC01000007">
    <property type="protein sequence ID" value="KIC95353.1"/>
    <property type="molecule type" value="Genomic_DNA"/>
</dbReference>
<evidence type="ECO:0000256" key="7">
    <source>
        <dbReference type="HAMAP-Rule" id="MF_00090"/>
    </source>
</evidence>
<dbReference type="PROSITE" id="PS01279">
    <property type="entry name" value="PCMT"/>
    <property type="match status" value="1"/>
</dbReference>
<dbReference type="GO" id="GO:0005737">
    <property type="term" value="C:cytoplasm"/>
    <property type="evidence" value="ECO:0007669"/>
    <property type="project" value="UniProtKB-SubCell"/>
</dbReference>
<dbReference type="Pfam" id="PF01135">
    <property type="entry name" value="PCMT"/>
    <property type="match status" value="1"/>
</dbReference>
<gene>
    <name evidence="7" type="primary">pcm</name>
    <name evidence="8" type="ORF">OI18_07075</name>
</gene>
<dbReference type="GO" id="GO:0004719">
    <property type="term" value="F:protein-L-isoaspartate (D-aspartate) O-methyltransferase activity"/>
    <property type="evidence" value="ECO:0007669"/>
    <property type="project" value="UniProtKB-UniRule"/>
</dbReference>
<dbReference type="InterPro" id="IPR000682">
    <property type="entry name" value="PCMT"/>
</dbReference>
<dbReference type="InterPro" id="IPR029063">
    <property type="entry name" value="SAM-dependent_MTases_sf"/>
</dbReference>
<evidence type="ECO:0000256" key="2">
    <source>
        <dbReference type="ARBA" id="ARBA00005369"/>
    </source>
</evidence>
<dbReference type="EC" id="2.1.1.77" evidence="7"/>
<dbReference type="GO" id="GO:0030091">
    <property type="term" value="P:protein repair"/>
    <property type="evidence" value="ECO:0007669"/>
    <property type="project" value="UniProtKB-UniRule"/>
</dbReference>
<dbReference type="NCBIfam" id="TIGR00080">
    <property type="entry name" value="pimt"/>
    <property type="match status" value="1"/>
</dbReference>
<name>A0A0C1LIY2_9BACT</name>
<comment type="catalytic activity">
    <reaction evidence="7">
        <text>[protein]-L-isoaspartate + S-adenosyl-L-methionine = [protein]-L-isoaspartate alpha-methyl ester + S-adenosyl-L-homocysteine</text>
        <dbReference type="Rhea" id="RHEA:12705"/>
        <dbReference type="Rhea" id="RHEA-COMP:12143"/>
        <dbReference type="Rhea" id="RHEA-COMP:12144"/>
        <dbReference type="ChEBI" id="CHEBI:57856"/>
        <dbReference type="ChEBI" id="CHEBI:59789"/>
        <dbReference type="ChEBI" id="CHEBI:90596"/>
        <dbReference type="ChEBI" id="CHEBI:90598"/>
        <dbReference type="EC" id="2.1.1.77"/>
    </reaction>
</comment>
<keyword evidence="5 7" id="KW-0808">Transferase</keyword>
<dbReference type="HAMAP" id="MF_00090">
    <property type="entry name" value="PIMT"/>
    <property type="match status" value="1"/>
</dbReference>
<accession>A0A0C1LIY2</accession>
<comment type="subcellular location">
    <subcellularLocation>
        <location evidence="1 7">Cytoplasm</location>
    </subcellularLocation>
</comment>
<dbReference type="SUPFAM" id="SSF53335">
    <property type="entry name" value="S-adenosyl-L-methionine-dependent methyltransferases"/>
    <property type="match status" value="1"/>
</dbReference>
<evidence type="ECO:0000256" key="3">
    <source>
        <dbReference type="ARBA" id="ARBA00022490"/>
    </source>
</evidence>
<dbReference type="PANTHER" id="PTHR11579:SF0">
    <property type="entry name" value="PROTEIN-L-ISOASPARTATE(D-ASPARTATE) O-METHYLTRANSFERASE"/>
    <property type="match status" value="1"/>
</dbReference>
<dbReference type="GO" id="GO:0032259">
    <property type="term" value="P:methylation"/>
    <property type="evidence" value="ECO:0007669"/>
    <property type="project" value="UniProtKB-KW"/>
</dbReference>
<dbReference type="Proteomes" id="UP000031408">
    <property type="component" value="Unassembled WGS sequence"/>
</dbReference>
<keyword evidence="6 7" id="KW-0949">S-adenosyl-L-methionine</keyword>
<protein>
    <recommendedName>
        <fullName evidence="7">Protein-L-isoaspartate O-methyltransferase</fullName>
        <ecNumber evidence="7">2.1.1.77</ecNumber>
    </recommendedName>
    <alternativeName>
        <fullName evidence="7">L-isoaspartyl protein carboxyl methyltransferase</fullName>
    </alternativeName>
    <alternativeName>
        <fullName evidence="7">Protein L-isoaspartyl methyltransferase</fullName>
    </alternativeName>
    <alternativeName>
        <fullName evidence="7">Protein-beta-aspartate methyltransferase</fullName>
        <shortName evidence="7">PIMT</shortName>
    </alternativeName>
</protein>
<dbReference type="CDD" id="cd02440">
    <property type="entry name" value="AdoMet_MTases"/>
    <property type="match status" value="1"/>
</dbReference>
<keyword evidence="4 7" id="KW-0489">Methyltransferase</keyword>
<evidence type="ECO:0000256" key="1">
    <source>
        <dbReference type="ARBA" id="ARBA00004496"/>
    </source>
</evidence>
<evidence type="ECO:0000256" key="4">
    <source>
        <dbReference type="ARBA" id="ARBA00022603"/>
    </source>
</evidence>
<evidence type="ECO:0000313" key="8">
    <source>
        <dbReference type="EMBL" id="KIC95353.1"/>
    </source>
</evidence>
<reference evidence="8 9" key="1">
    <citation type="submission" date="2014-11" db="EMBL/GenBank/DDBJ databases">
        <title>Genome sequence of Flavihumibacter solisilvae 3-3.</title>
        <authorList>
            <person name="Zhou G."/>
            <person name="Li M."/>
            <person name="Wang G."/>
        </authorList>
    </citation>
    <scope>NUCLEOTIDE SEQUENCE [LARGE SCALE GENOMIC DNA]</scope>
    <source>
        <strain evidence="8 9">3-3</strain>
    </source>
</reference>
<dbReference type="AlphaFoldDB" id="A0A0C1LIY2"/>
<feature type="active site" evidence="7">
    <location>
        <position position="87"/>
    </location>
</feature>
<evidence type="ECO:0000313" key="9">
    <source>
        <dbReference type="Proteomes" id="UP000031408"/>
    </source>
</evidence>
<dbReference type="FunFam" id="3.40.50.150:FF:000010">
    <property type="entry name" value="Protein-L-isoaspartate O-methyltransferase"/>
    <property type="match status" value="1"/>
</dbReference>
<sequence>MRTILLLILLALDIFPRGLHRGGDQEGQYTTLRNAMVEQQIVERGVKDPATLHAMRKVQRHLFVPQDQVRNAYEDRPLPIGFGQTISQPYIVALMTETIRPAKGQKVLEVGTGSGYQAAVLAEIVKEVYTIEIVDTLAQQATRRLRANKYNNVVVKSGDGYYGWKEHAPFDAIVVTAAAEHIPPPLIEQLKDGGRMIIPVGSPFMVQQLMLVEKIKGRTRTSSLLPVRFVPFKRNP</sequence>
<evidence type="ECO:0000256" key="5">
    <source>
        <dbReference type="ARBA" id="ARBA00022679"/>
    </source>
</evidence>
<dbReference type="RefSeq" id="WP_039138431.1">
    <property type="nucleotide sequence ID" value="NZ_JSVC01000007.1"/>
</dbReference>
<comment type="function">
    <text evidence="7">Catalyzes the methyl esterification of L-isoaspartyl residues in peptides and proteins that result from spontaneous decomposition of normal L-aspartyl and L-asparaginyl residues. It plays a role in the repair and/or degradation of damaged proteins.</text>
</comment>
<dbReference type="STRING" id="1349421.OI18_07075"/>
<organism evidence="8 9">
    <name type="scientific">Flavihumibacter solisilvae</name>
    <dbReference type="NCBI Taxonomy" id="1349421"/>
    <lineage>
        <taxon>Bacteria</taxon>
        <taxon>Pseudomonadati</taxon>
        <taxon>Bacteroidota</taxon>
        <taxon>Chitinophagia</taxon>
        <taxon>Chitinophagales</taxon>
        <taxon>Chitinophagaceae</taxon>
        <taxon>Flavihumibacter</taxon>
    </lineage>
</organism>
<dbReference type="NCBIfam" id="NF001453">
    <property type="entry name" value="PRK00312.1"/>
    <property type="match status" value="1"/>
</dbReference>
<keyword evidence="3 7" id="KW-0963">Cytoplasm</keyword>
<comment type="caution">
    <text evidence="8">The sequence shown here is derived from an EMBL/GenBank/DDBJ whole genome shotgun (WGS) entry which is preliminary data.</text>
</comment>
<keyword evidence="9" id="KW-1185">Reference proteome</keyword>
<comment type="similarity">
    <text evidence="2 7">Belongs to the methyltransferase superfamily. L-isoaspartyl/D-aspartyl protein methyltransferase family.</text>
</comment>
<evidence type="ECO:0000256" key="6">
    <source>
        <dbReference type="ARBA" id="ARBA00022691"/>
    </source>
</evidence>
<proteinExistence type="inferred from homology"/>
<dbReference type="PANTHER" id="PTHR11579">
    <property type="entry name" value="PROTEIN-L-ISOASPARTATE O-METHYLTRANSFERASE"/>
    <property type="match status" value="1"/>
</dbReference>
<dbReference type="OrthoDB" id="9810066at2"/>
<dbReference type="Gene3D" id="3.40.50.150">
    <property type="entry name" value="Vaccinia Virus protein VP39"/>
    <property type="match status" value="1"/>
</dbReference>